<dbReference type="GO" id="GO:0004134">
    <property type="term" value="F:4-alpha-glucanotransferase activity"/>
    <property type="evidence" value="ECO:0007669"/>
    <property type="project" value="InterPro"/>
</dbReference>
<dbReference type="Pfam" id="PF06202">
    <property type="entry name" value="GDE_C"/>
    <property type="match status" value="1"/>
</dbReference>
<organism evidence="6 7">
    <name type="scientific">Geranomyces variabilis</name>
    <dbReference type="NCBI Taxonomy" id="109894"/>
    <lineage>
        <taxon>Eukaryota</taxon>
        <taxon>Fungi</taxon>
        <taxon>Fungi incertae sedis</taxon>
        <taxon>Chytridiomycota</taxon>
        <taxon>Chytridiomycota incertae sedis</taxon>
        <taxon>Chytridiomycetes</taxon>
        <taxon>Spizellomycetales</taxon>
        <taxon>Powellomycetaceae</taxon>
        <taxon>Geranomyces</taxon>
    </lineage>
</organism>
<dbReference type="InterPro" id="IPR032792">
    <property type="entry name" value="AGL_glucanoTrfase"/>
</dbReference>
<dbReference type="Pfam" id="PF14701">
    <property type="entry name" value="hDGE_amylase"/>
    <property type="match status" value="1"/>
</dbReference>
<feature type="compositionally biased region" description="Basic and acidic residues" evidence="1">
    <location>
        <begin position="2382"/>
        <end position="2398"/>
    </location>
</feature>
<dbReference type="InterPro" id="IPR010401">
    <property type="entry name" value="AGL/Gdb1"/>
</dbReference>
<feature type="compositionally biased region" description="Polar residues" evidence="1">
    <location>
        <begin position="2463"/>
        <end position="2472"/>
    </location>
</feature>
<dbReference type="Pfam" id="PF14702">
    <property type="entry name" value="hGDE_central"/>
    <property type="match status" value="1"/>
</dbReference>
<feature type="compositionally biased region" description="Polar residues" evidence="1">
    <location>
        <begin position="1624"/>
        <end position="1639"/>
    </location>
</feature>
<feature type="region of interest" description="Disordered" evidence="1">
    <location>
        <begin position="2022"/>
        <end position="2120"/>
    </location>
</feature>
<dbReference type="SUPFAM" id="SSF48208">
    <property type="entry name" value="Six-hairpin glycosidases"/>
    <property type="match status" value="1"/>
</dbReference>
<dbReference type="InterPro" id="IPR017853">
    <property type="entry name" value="GH"/>
</dbReference>
<feature type="compositionally biased region" description="Basic and acidic residues" evidence="1">
    <location>
        <begin position="2143"/>
        <end position="2155"/>
    </location>
</feature>
<dbReference type="SUPFAM" id="SSF51445">
    <property type="entry name" value="(Trans)glycosidases"/>
    <property type="match status" value="1"/>
</dbReference>
<feature type="compositionally biased region" description="Basic and acidic residues" evidence="1">
    <location>
        <begin position="2170"/>
        <end position="2179"/>
    </location>
</feature>
<feature type="compositionally biased region" description="Basic and acidic residues" evidence="1">
    <location>
        <begin position="2758"/>
        <end position="2782"/>
    </location>
</feature>
<keyword evidence="7" id="KW-1185">Reference proteome</keyword>
<feature type="compositionally biased region" description="Low complexity" evidence="1">
    <location>
        <begin position="2851"/>
        <end position="2867"/>
    </location>
</feature>
<dbReference type="InterPro" id="IPR032788">
    <property type="entry name" value="AGL_central"/>
</dbReference>
<comment type="caution">
    <text evidence="6">The sequence shown here is derived from an EMBL/GenBank/DDBJ whole genome shotgun (WGS) entry which is preliminary data.</text>
</comment>
<feature type="compositionally biased region" description="Polar residues" evidence="1">
    <location>
        <begin position="2499"/>
        <end position="2515"/>
    </location>
</feature>
<dbReference type="Pfam" id="PF14699">
    <property type="entry name" value="hGDE_N"/>
    <property type="match status" value="1"/>
</dbReference>
<feature type="region of interest" description="Disordered" evidence="1">
    <location>
        <begin position="2552"/>
        <end position="2618"/>
    </location>
</feature>
<feature type="compositionally biased region" description="Basic and acidic residues" evidence="1">
    <location>
        <begin position="2473"/>
        <end position="2482"/>
    </location>
</feature>
<feature type="compositionally biased region" description="Basic and acidic residues" evidence="1">
    <location>
        <begin position="2083"/>
        <end position="2108"/>
    </location>
</feature>
<gene>
    <name evidence="6" type="ORF">HDU87_005864</name>
</gene>
<dbReference type="PANTHER" id="PTHR10569">
    <property type="entry name" value="GLYCOGEN DEBRANCHING ENZYME"/>
    <property type="match status" value="1"/>
</dbReference>
<feature type="region of interest" description="Disordered" evidence="1">
    <location>
        <begin position="2886"/>
        <end position="2953"/>
    </location>
</feature>
<feature type="compositionally biased region" description="Basic and acidic residues" evidence="1">
    <location>
        <begin position="2433"/>
        <end position="2456"/>
    </location>
</feature>
<feature type="domain" description="Eukaryotic glycogen debranching enzyme N-terminal" evidence="3">
    <location>
        <begin position="35"/>
        <end position="123"/>
    </location>
</feature>
<sequence length="3059" mass="330066">MGAIFILRLGDTGLAEGRTRYVRLPPPLRDASYTLRFVLIAGSLASKDPVLYTNYPQNGSPFQRTAFNPVPFSHSKLSDPAAEVLVSLPGVFEYFVEYRKWNSDTRVRTQLSGTFTVDPRLYLPTQQAGGVALLPLNGISILTVIPKWMPTISAWPEHFAAFSKVGYNMVHLAPLNARGMSNSPYSIFDQLSLSDDLFDFPLSEDEKERSLNQSLKQIRTHSGVLAATDIVWNHTACNSTWLRQHPEAGYNLNTAPHLRSACEIEDALLAFSDTWNAVIETEEHLEQALSVVKTSVLPSVKLWEFYVIDLLPLLQAMRPLLGSNDGAADDELCGDLEGLTLKEQADVLREIALINRQDGHRHAKTLDVEAAYRFMKKLSRDSKVDDIDQKLLRYEQILNELNLVYYEEHDADLAALIDNLSSRAKFLRLAPNGPRLGKLTRREPLVDIYFTRISEGEAGGGRHPDELVLANNGWIWNADPLINFAAPGSKAYLRREVIAWSDCVKLRYGEKPEDSPWLWSHQIAYTQKMARLFDGLRIDNCHSTPIHVASALLDSAREVNPDLYVFAELFTGSEDQDILFVSKLGINSLIREAMNAGDAKELSRLVHRHGGQPVGSITLPVETFPLEYIHNNQVIPTSNGHQSSDVLVQLSGSSPHALFMDCTHDNEMPNQKRTAVDTLANSAIVAMSDCAVGSVLGYDDIFPALLDLVREKRKYRSPNAEDGIKPAKAVLYKVHADMAREGFSEIHVHQEGDFISIHRMHPISHEGFLLVARCSFREPSSAKVHSTITLQSQSVELVASATLSVEGTLVDEPGVIGGLPSKLSLSKSDALLTRATVQSDSERGFRTTIEIDATAFIPGSIVLYRTAPITPKDPKREGDAAVAVRKDQETVYQQLRGSLALIENAGGISLMVNLGRDPLVTGYLWHDHAPDSWPRDLLKAVSNLGATDVNVALYRCASEEEDALGESVYDVPNFGKLAYCGLQGFVSALQLPARTNDLGHPLFANLRAGPWIPNYILGRLQRHLITYPALASLHSWLAERLRLLTTIAPAFMPKYFVFVIFSVHQALCHRALTMHPKCVEAPTVASSLGALSNACSMMSFQLYGRVNSAGLLPSSYPLPPLISATDRLPALAAGLPHFATQYMRCWGRDIFISLPGSFIQSGNYAAARAHLIAFGSTMRHGLIPNLLDQGIGPRFNARDAAWWWAYAVQKYCRESPEGYSFLGVEVARRFTPLKRYRNPGYLEVTVEDDDGRGDTYCKWDDPSTAFRYRNTIAQLCHELFERHAHGIQFREYNAGPNLDHAMRSEGFDVTAGVDWQKGGLPVGGNRWNCGTWMDKMGDSEKAQTKGLPATPRDGAAIEVVGLAKSSLGWIAEDVLGKGLGAKWWKWDAVTALDGDSAKSVTYADWNSSLKQSFEKWFFISSGNHADQLNSGFHDLTLVNRREIYKDTVGASLKFMDYQLRPNLCIAMVVAPELFDPDHARRALSIVRDVLVGPLGIKTLDPADWAYRGTYDNSNDGSDPTVAHGYNYHQGPEWVYPLAFFLRAYLHFFTKAVGHDSSKISDVYLYIQRALLKHKEHILSGNESPYAGLPELTNESGTFSNQAKPVAAGETRAVQKDLAAASVGKQEQSTASSGGLTRQADSIVDKRTESSAVLTNKEHSASVLSAGPTTTTAVIVAQVSIPITADGTSKQISEDLSKQIAHQVTHPGEERERTGAEGYATVNLEKSINNAINQQLSASESQLAKPAGEKKTVKEQLTSSIGKLAGKSNSNLNSRNALAHEAPVAMAEAISTAVAKELSTHAGDSMGMNQVANSIDAAVAKSRGNLQQEEVNVKSIEVTTEIEHDAAGTPIAIHTAVIAISEVPVDKAYDDVKEPLKQKSKSTASIAVAHVPISKGPSQLALGHAQSKRSLKDDHLSSSARQSLTQLTAELAQIQKAERLKSSSSMQASEPHKSARALTNKSSHSLEKHNERVQSKRSLKGDHLSTSARQSLTQLTTELAEMQKADERKSSSSIKDLGAHKSAQALNSKSTPALDNSDVPASHSAVASGITKSGSRISLSGDAADKKRVTVRVKNSASRQSLAEGKKDEAKSQPNLKDKISPETRESLERLNQQLATERGLPLEKAASVLLDGNAIKQSLKNLAHRDSPDDHEKPSQPEPDVTARKSLANLERKLERERASVGAGVPAVSGNETNAVAVAIAPVELHADAAPQSENAALNAGGESESVRLIKQETLNQDHHRSAKDVAIGIKNSLQSLARSKEVLADRDNKEIKISSQEVKHKPEAVHHEDHSHMTEQAALESHAKAERLSQEILAEQQSNAIRNDQQAELSNVDVTEKSTSHRSASELAHDIKHSIRDLSHRGSSNKLASDTVVLDPAKPPAEQHRIGAGDAEEKKADLGSSGKIDGLGSHRSLKERAAEAKQSLQNLTHKISKAETEKGEREPDQRFKSLKDLTTEAKASIKNLSGAGNNEQHSRATDKQLDSSAETPREAAALEPPSETTVPVATPHDATTASKEGLADSSARVEDTNAEKAPVGAANFAADVKTSIQNLTSSHATKTTSKPELSAADRKEVKSTSALNKREEGVVATDATGNAAKGSSLSSLKEAASHAKQSVRDLLHLGHKQESPPEADITDGATAAVEGNNAADALPSARLAPDAALEMSVDIDVSKHDSATEQGDNNQSVRVTASVDIVPAQAAANLEARHSAEKLAKDVGQEAHVSAGELREQVSHVREAESHVSTASLTKVPATKSTKSLAKEEVGQATKKAEEHIKEGDESHAAKRPPSGPGKKSRPVSGSKGALRPISPPTATSRKASATDLHKTTGSGSISGGKSAGQLSQAADRRRSLEAANKAAASKASVNNLADQRATSTVVARGSINALHQSLQNDQGSASRSAVNRGATSPKGSKQNLGSSANVTKATATRASNNAIAKSPKASAQNIASTTPRTSHPILAQAKNGSVEALAQPHGALAQSNRSIAEAKTGASASNAALSKAYTTTASTPAVNQPGRLSSQSNLVGGPSNNALQKEPSAANLRTGSKVASRVASADKLNELAA</sequence>
<protein>
    <recommendedName>
        <fullName evidence="8">Amylo-alpha-1,6-glucosidase</fullName>
    </recommendedName>
</protein>
<evidence type="ECO:0000259" key="2">
    <source>
        <dbReference type="Pfam" id="PF06202"/>
    </source>
</evidence>
<feature type="region of interest" description="Disordered" evidence="1">
    <location>
        <begin position="1897"/>
        <end position="1918"/>
    </location>
</feature>
<feature type="domain" description="Glycogen debranching enzyme central" evidence="5">
    <location>
        <begin position="723"/>
        <end position="1020"/>
    </location>
</feature>
<name>A0AAD5TPZ7_9FUNG</name>
<dbReference type="InterPro" id="IPR029436">
    <property type="entry name" value="AGL_euk_N"/>
</dbReference>
<evidence type="ECO:0000259" key="4">
    <source>
        <dbReference type="Pfam" id="PF14701"/>
    </source>
</evidence>
<feature type="compositionally biased region" description="Basic and acidic residues" evidence="1">
    <location>
        <begin position="1963"/>
        <end position="1982"/>
    </location>
</feature>
<evidence type="ECO:0008006" key="8">
    <source>
        <dbReference type="Google" id="ProtNLM"/>
    </source>
</evidence>
<feature type="region of interest" description="Disordered" evidence="1">
    <location>
        <begin position="2268"/>
        <end position="2307"/>
    </location>
</feature>
<feature type="region of interest" description="Disordered" evidence="1">
    <location>
        <begin position="2139"/>
        <end position="2188"/>
    </location>
</feature>
<evidence type="ECO:0000313" key="6">
    <source>
        <dbReference type="EMBL" id="KAJ3183748.1"/>
    </source>
</evidence>
<feature type="domain" description="Glycogen debranching enzyme C-terminal" evidence="2">
    <location>
        <begin position="1127"/>
        <end position="1602"/>
    </location>
</feature>
<feature type="compositionally biased region" description="Basic and acidic residues" evidence="1">
    <location>
        <begin position="2568"/>
        <end position="2586"/>
    </location>
</feature>
<evidence type="ECO:0000259" key="3">
    <source>
        <dbReference type="Pfam" id="PF14699"/>
    </source>
</evidence>
<feature type="compositionally biased region" description="Basic and acidic residues" evidence="1">
    <location>
        <begin position="2335"/>
        <end position="2361"/>
    </location>
</feature>
<feature type="compositionally biased region" description="Polar residues" evidence="1">
    <location>
        <begin position="2886"/>
        <end position="2951"/>
    </location>
</feature>
<feature type="region of interest" description="Disordered" evidence="1">
    <location>
        <begin position="1937"/>
        <end position="1987"/>
    </location>
</feature>
<dbReference type="EMBL" id="JADGJQ010000005">
    <property type="protein sequence ID" value="KAJ3183748.1"/>
    <property type="molecule type" value="Genomic_DNA"/>
</dbReference>
<accession>A0AAD5TPZ7</accession>
<evidence type="ECO:0000313" key="7">
    <source>
        <dbReference type="Proteomes" id="UP001212152"/>
    </source>
</evidence>
<proteinExistence type="predicted"/>
<evidence type="ECO:0000256" key="1">
    <source>
        <dbReference type="SAM" id="MobiDB-lite"/>
    </source>
</evidence>
<feature type="compositionally biased region" description="Basic and acidic residues" evidence="1">
    <location>
        <begin position="2268"/>
        <end position="2294"/>
    </location>
</feature>
<feature type="region of interest" description="Disordered" evidence="1">
    <location>
        <begin position="2321"/>
        <end position="2538"/>
    </location>
</feature>
<dbReference type="InterPro" id="IPR032790">
    <property type="entry name" value="GDE_C"/>
</dbReference>
<feature type="region of interest" description="Disordered" evidence="1">
    <location>
        <begin position="3002"/>
        <end position="3059"/>
    </location>
</feature>
<feature type="domain" description="Glycogen debranching enzyme glucanotransferase" evidence="4">
    <location>
        <begin position="134"/>
        <end position="564"/>
    </location>
</feature>
<feature type="compositionally biased region" description="Polar residues" evidence="1">
    <location>
        <begin position="2321"/>
        <end position="2334"/>
    </location>
</feature>
<dbReference type="Gene3D" id="3.20.20.80">
    <property type="entry name" value="Glycosidases"/>
    <property type="match status" value="1"/>
</dbReference>
<feature type="compositionally biased region" description="Polar residues" evidence="1">
    <location>
        <begin position="2023"/>
        <end position="2033"/>
    </location>
</feature>
<feature type="region of interest" description="Disordered" evidence="1">
    <location>
        <begin position="2714"/>
        <end position="2872"/>
    </location>
</feature>
<feature type="compositionally biased region" description="Basic and acidic residues" evidence="1">
    <location>
        <begin position="2726"/>
        <end position="2739"/>
    </location>
</feature>
<feature type="compositionally biased region" description="Polar residues" evidence="1">
    <location>
        <begin position="3002"/>
        <end position="3029"/>
    </location>
</feature>
<dbReference type="Proteomes" id="UP001212152">
    <property type="component" value="Unassembled WGS sequence"/>
</dbReference>
<dbReference type="GO" id="GO:0004135">
    <property type="term" value="F:amylo-alpha-1,6-glucosidase activity"/>
    <property type="evidence" value="ECO:0007669"/>
    <property type="project" value="InterPro"/>
</dbReference>
<feature type="compositionally biased region" description="Polar residues" evidence="1">
    <location>
        <begin position="2740"/>
        <end position="2757"/>
    </location>
</feature>
<reference evidence="6" key="1">
    <citation type="submission" date="2020-05" db="EMBL/GenBank/DDBJ databases">
        <title>Phylogenomic resolution of chytrid fungi.</title>
        <authorList>
            <person name="Stajich J.E."/>
            <person name="Amses K."/>
            <person name="Simmons R."/>
            <person name="Seto K."/>
            <person name="Myers J."/>
            <person name="Bonds A."/>
            <person name="Quandt C.A."/>
            <person name="Barry K."/>
            <person name="Liu P."/>
            <person name="Grigoriev I."/>
            <person name="Longcore J.E."/>
            <person name="James T.Y."/>
        </authorList>
    </citation>
    <scope>NUCLEOTIDE SEQUENCE</scope>
    <source>
        <strain evidence="6">JEL0379</strain>
    </source>
</reference>
<dbReference type="FunFam" id="3.20.20.80:FF:000242">
    <property type="entry name" value="Glycogen debranching enzyme Gdb1, putative"/>
    <property type="match status" value="1"/>
</dbReference>
<evidence type="ECO:0000259" key="5">
    <source>
        <dbReference type="Pfam" id="PF14702"/>
    </source>
</evidence>
<feature type="compositionally biased region" description="Polar residues" evidence="1">
    <location>
        <begin position="2552"/>
        <end position="2564"/>
    </location>
</feature>
<dbReference type="GO" id="GO:0005980">
    <property type="term" value="P:glycogen catabolic process"/>
    <property type="evidence" value="ECO:0007669"/>
    <property type="project" value="InterPro"/>
</dbReference>
<feature type="region of interest" description="Disordered" evidence="1">
    <location>
        <begin position="1617"/>
        <end position="1642"/>
    </location>
</feature>
<dbReference type="PANTHER" id="PTHR10569:SF2">
    <property type="entry name" value="GLYCOGEN DEBRANCHING ENZYME"/>
    <property type="match status" value="1"/>
</dbReference>
<dbReference type="InterPro" id="IPR008928">
    <property type="entry name" value="6-hairpin_glycosidase_sf"/>
</dbReference>